<dbReference type="GO" id="GO:0005737">
    <property type="term" value="C:cytoplasm"/>
    <property type="evidence" value="ECO:0007669"/>
    <property type="project" value="UniProtKB-ARBA"/>
</dbReference>
<evidence type="ECO:0000256" key="8">
    <source>
        <dbReference type="ARBA" id="ARBA00022840"/>
    </source>
</evidence>
<comment type="catalytic activity">
    <reaction evidence="10">
        <text>L-threonyl-[protein] + ATP = O-phospho-L-threonyl-[protein] + ADP + H(+)</text>
        <dbReference type="Rhea" id="RHEA:46608"/>
        <dbReference type="Rhea" id="RHEA-COMP:11060"/>
        <dbReference type="Rhea" id="RHEA-COMP:11605"/>
        <dbReference type="ChEBI" id="CHEBI:15378"/>
        <dbReference type="ChEBI" id="CHEBI:30013"/>
        <dbReference type="ChEBI" id="CHEBI:30616"/>
        <dbReference type="ChEBI" id="CHEBI:61977"/>
        <dbReference type="ChEBI" id="CHEBI:456216"/>
        <dbReference type="EC" id="2.7.11.1"/>
    </reaction>
</comment>
<evidence type="ECO:0000256" key="4">
    <source>
        <dbReference type="ARBA" id="ARBA00022527"/>
    </source>
</evidence>
<feature type="binding site" evidence="13">
    <location>
        <position position="56"/>
    </location>
    <ligand>
        <name>ATP</name>
        <dbReference type="ChEBI" id="CHEBI:30616"/>
    </ligand>
</feature>
<dbReference type="PROSITE" id="PS00108">
    <property type="entry name" value="PROTEIN_KINASE_ST"/>
    <property type="match status" value="1"/>
</dbReference>
<keyword evidence="6 13" id="KW-0547">Nucleotide-binding</keyword>
<evidence type="ECO:0000256" key="6">
    <source>
        <dbReference type="ARBA" id="ARBA00022741"/>
    </source>
</evidence>
<gene>
    <name evidence="16" type="ORF">MICPUN_82966</name>
</gene>
<dbReference type="eggNOG" id="KOG0597">
    <property type="taxonomic scope" value="Eukaryota"/>
</dbReference>
<dbReference type="InterPro" id="IPR017441">
    <property type="entry name" value="Protein_kinase_ATP_BS"/>
</dbReference>
<reference evidence="16 17" key="1">
    <citation type="journal article" date="2009" name="Science">
        <title>Green evolution and dynamic adaptations revealed by genomes of the marine picoeukaryotes Micromonas.</title>
        <authorList>
            <person name="Worden A.Z."/>
            <person name="Lee J.H."/>
            <person name="Mock T."/>
            <person name="Rouze P."/>
            <person name="Simmons M.P."/>
            <person name="Aerts A.L."/>
            <person name="Allen A.E."/>
            <person name="Cuvelier M.L."/>
            <person name="Derelle E."/>
            <person name="Everett M.V."/>
            <person name="Foulon E."/>
            <person name="Grimwood J."/>
            <person name="Gundlach H."/>
            <person name="Henrissat B."/>
            <person name="Napoli C."/>
            <person name="McDonald S.M."/>
            <person name="Parker M.S."/>
            <person name="Rombauts S."/>
            <person name="Salamov A."/>
            <person name="Von Dassow P."/>
            <person name="Badger J.H."/>
            <person name="Coutinho P.M."/>
            <person name="Demir E."/>
            <person name="Dubchak I."/>
            <person name="Gentemann C."/>
            <person name="Eikrem W."/>
            <person name="Gready J.E."/>
            <person name="John U."/>
            <person name="Lanier W."/>
            <person name="Lindquist E.A."/>
            <person name="Lucas S."/>
            <person name="Mayer K.F."/>
            <person name="Moreau H."/>
            <person name="Not F."/>
            <person name="Otillar R."/>
            <person name="Panaud O."/>
            <person name="Pangilinan J."/>
            <person name="Paulsen I."/>
            <person name="Piegu B."/>
            <person name="Poliakov A."/>
            <person name="Robbens S."/>
            <person name="Schmutz J."/>
            <person name="Toulza E."/>
            <person name="Wyss T."/>
            <person name="Zelensky A."/>
            <person name="Zhou K."/>
            <person name="Armbrust E.V."/>
            <person name="Bhattacharya D."/>
            <person name="Goodenough U.W."/>
            <person name="Van de Peer Y."/>
            <person name="Grigoriev I.V."/>
        </authorList>
    </citation>
    <scope>NUCLEOTIDE SEQUENCE [LARGE SCALE GENOMIC DNA]</scope>
    <source>
        <strain evidence="17">RCC299 / NOUM17</strain>
    </source>
</reference>
<proteinExistence type="inferred from homology"/>
<protein>
    <recommendedName>
        <fullName evidence="2">non-specific serine/threonine protein kinase</fullName>
        <ecNumber evidence="2">2.7.11.1</ecNumber>
    </recommendedName>
    <alternativeName>
        <fullName evidence="12">Fused homolog</fullName>
    </alternativeName>
</protein>
<sequence length="279" mass="31945">MPPRDRTQGNGTGGTAKSVEHDYHIIELVGEGSFGKVYKARRKYTGQIVAMKFIAKHGKTDKDIKSLRQEIEILRGLRHDNIIAMVDSFETKAEFCVVTEFAQGELFEILEDDKCLPEDEVRAIARQLVRALHYLHSNRIIHRDMKPQNILIGSRRVVKLCDFGFARAMSSNTMVLTSIKGTPLYMAPELVQEQPYNHTVDLWSLGVILYELFVGQPPFYTNSIYSLIQKIVRDAIVWPENMSPQFRSFLKGLLNKRPGERLAWPDLLDHPFVRDTAND</sequence>
<dbReference type="Proteomes" id="UP000002009">
    <property type="component" value="Chromosome 6"/>
</dbReference>
<evidence type="ECO:0000313" key="16">
    <source>
        <dbReference type="EMBL" id="ACO64361.1"/>
    </source>
</evidence>
<name>C1E7N3_MICCC</name>
<dbReference type="GO" id="GO:0005524">
    <property type="term" value="F:ATP binding"/>
    <property type="evidence" value="ECO:0007669"/>
    <property type="project" value="UniProtKB-UniRule"/>
</dbReference>
<keyword evidence="4 14" id="KW-0723">Serine/threonine-protein kinase</keyword>
<keyword evidence="7" id="KW-0418">Kinase</keyword>
<dbReference type="GeneID" id="8244044"/>
<evidence type="ECO:0000256" key="3">
    <source>
        <dbReference type="ARBA" id="ARBA00022490"/>
    </source>
</evidence>
<dbReference type="OrthoDB" id="266718at2759"/>
<dbReference type="InterPro" id="IPR008271">
    <property type="entry name" value="Ser/Thr_kinase_AS"/>
</dbReference>
<evidence type="ECO:0000256" key="9">
    <source>
        <dbReference type="ARBA" id="ARBA00023212"/>
    </source>
</evidence>
<dbReference type="EMBL" id="CP001327">
    <property type="protein sequence ID" value="ACO64361.1"/>
    <property type="molecule type" value="Genomic_DNA"/>
</dbReference>
<dbReference type="Pfam" id="PF00069">
    <property type="entry name" value="Pkinase"/>
    <property type="match status" value="1"/>
</dbReference>
<dbReference type="PROSITE" id="PS50011">
    <property type="entry name" value="PROTEIN_KINASE_DOM"/>
    <property type="match status" value="1"/>
</dbReference>
<feature type="non-terminal residue" evidence="16">
    <location>
        <position position="279"/>
    </location>
</feature>
<dbReference type="SUPFAM" id="SSF56112">
    <property type="entry name" value="Protein kinase-like (PK-like)"/>
    <property type="match status" value="1"/>
</dbReference>
<dbReference type="PROSITE" id="PS00107">
    <property type="entry name" value="PROTEIN_KINASE_ATP"/>
    <property type="match status" value="1"/>
</dbReference>
<evidence type="ECO:0000256" key="11">
    <source>
        <dbReference type="ARBA" id="ARBA00048679"/>
    </source>
</evidence>
<keyword evidence="5" id="KW-0808">Transferase</keyword>
<dbReference type="RefSeq" id="XP_002503103.1">
    <property type="nucleotide sequence ID" value="XM_002503057.1"/>
</dbReference>
<dbReference type="PANTHER" id="PTHR22983">
    <property type="entry name" value="PROTEIN KINASE RELATED"/>
    <property type="match status" value="1"/>
</dbReference>
<dbReference type="CDD" id="cd14002">
    <property type="entry name" value="STKc_STK36"/>
    <property type="match status" value="1"/>
</dbReference>
<dbReference type="InterPro" id="IPR011009">
    <property type="entry name" value="Kinase-like_dom_sf"/>
</dbReference>
<accession>C1E7N3</accession>
<evidence type="ECO:0000256" key="5">
    <source>
        <dbReference type="ARBA" id="ARBA00022679"/>
    </source>
</evidence>
<evidence type="ECO:0000256" key="1">
    <source>
        <dbReference type="ARBA" id="ARBA00004245"/>
    </source>
</evidence>
<dbReference type="InterPro" id="IPR000719">
    <property type="entry name" value="Prot_kinase_dom"/>
</dbReference>
<comment type="subcellular location">
    <subcellularLocation>
        <location evidence="1">Cytoplasm</location>
        <location evidence="1">Cytoskeleton</location>
    </subcellularLocation>
</comment>
<dbReference type="KEGG" id="mis:MICPUN_82966"/>
<evidence type="ECO:0000313" key="17">
    <source>
        <dbReference type="Proteomes" id="UP000002009"/>
    </source>
</evidence>
<dbReference type="GO" id="GO:0004674">
    <property type="term" value="F:protein serine/threonine kinase activity"/>
    <property type="evidence" value="ECO:0007669"/>
    <property type="project" value="UniProtKB-KW"/>
</dbReference>
<dbReference type="PANTHER" id="PTHR22983:SF6">
    <property type="entry name" value="SERINE_THREONINE-PROTEIN KINASE 36"/>
    <property type="match status" value="1"/>
</dbReference>
<keyword evidence="8 13" id="KW-0067">ATP-binding</keyword>
<organism evidence="16 17">
    <name type="scientific">Micromonas commoda (strain RCC299 / NOUM17 / CCMP2709)</name>
    <name type="common">Picoplanktonic green alga</name>
    <dbReference type="NCBI Taxonomy" id="296587"/>
    <lineage>
        <taxon>Eukaryota</taxon>
        <taxon>Viridiplantae</taxon>
        <taxon>Chlorophyta</taxon>
        <taxon>Mamiellophyceae</taxon>
        <taxon>Mamiellales</taxon>
        <taxon>Mamiellaceae</taxon>
        <taxon>Micromonas</taxon>
    </lineage>
</organism>
<evidence type="ECO:0000256" key="14">
    <source>
        <dbReference type="RuleBase" id="RU000304"/>
    </source>
</evidence>
<comment type="similarity">
    <text evidence="14">Belongs to the protein kinase superfamily.</text>
</comment>
<evidence type="ECO:0000256" key="10">
    <source>
        <dbReference type="ARBA" id="ARBA00047899"/>
    </source>
</evidence>
<dbReference type="SMART" id="SM00220">
    <property type="entry name" value="S_TKc"/>
    <property type="match status" value="1"/>
</dbReference>
<comment type="catalytic activity">
    <reaction evidence="11">
        <text>L-seryl-[protein] + ATP = O-phospho-L-seryl-[protein] + ADP + H(+)</text>
        <dbReference type="Rhea" id="RHEA:17989"/>
        <dbReference type="Rhea" id="RHEA-COMP:9863"/>
        <dbReference type="Rhea" id="RHEA-COMP:11604"/>
        <dbReference type="ChEBI" id="CHEBI:15378"/>
        <dbReference type="ChEBI" id="CHEBI:29999"/>
        <dbReference type="ChEBI" id="CHEBI:30616"/>
        <dbReference type="ChEBI" id="CHEBI:83421"/>
        <dbReference type="ChEBI" id="CHEBI:456216"/>
        <dbReference type="EC" id="2.7.11.1"/>
    </reaction>
</comment>
<dbReference type="OMA" id="CNKRKPP"/>
<evidence type="ECO:0000256" key="7">
    <source>
        <dbReference type="ARBA" id="ARBA00022777"/>
    </source>
</evidence>
<dbReference type="FunFam" id="1.10.510.10:FF:000292">
    <property type="entry name" value="Serine/threonine-protein kinase 36"/>
    <property type="match status" value="1"/>
</dbReference>
<dbReference type="Gene3D" id="1.10.510.10">
    <property type="entry name" value="Transferase(Phosphotransferase) domain 1"/>
    <property type="match status" value="1"/>
</dbReference>
<dbReference type="EC" id="2.7.11.1" evidence="2"/>
<dbReference type="AlphaFoldDB" id="C1E7N3"/>
<evidence type="ECO:0000259" key="15">
    <source>
        <dbReference type="PROSITE" id="PS50011"/>
    </source>
</evidence>
<dbReference type="GO" id="GO:0005856">
    <property type="term" value="C:cytoskeleton"/>
    <property type="evidence" value="ECO:0007669"/>
    <property type="project" value="UniProtKB-SubCell"/>
</dbReference>
<evidence type="ECO:0000256" key="12">
    <source>
        <dbReference type="ARBA" id="ARBA00075375"/>
    </source>
</evidence>
<feature type="domain" description="Protein kinase" evidence="15">
    <location>
        <begin position="23"/>
        <end position="273"/>
    </location>
</feature>
<keyword evidence="3" id="KW-0963">Cytoplasm</keyword>
<keyword evidence="17" id="KW-1185">Reference proteome</keyword>
<dbReference type="InParanoid" id="C1E7N3"/>
<dbReference type="FunFam" id="3.30.200.20:FF:000042">
    <property type="entry name" value="Aurora kinase A"/>
    <property type="match status" value="1"/>
</dbReference>
<evidence type="ECO:0000256" key="2">
    <source>
        <dbReference type="ARBA" id="ARBA00012513"/>
    </source>
</evidence>
<keyword evidence="9" id="KW-0206">Cytoskeleton</keyword>
<dbReference type="STRING" id="296587.C1E7N3"/>
<evidence type="ECO:0000256" key="13">
    <source>
        <dbReference type="PROSITE-ProRule" id="PRU10141"/>
    </source>
</evidence>